<keyword evidence="5" id="KW-1185">Reference proteome</keyword>
<dbReference type="InterPro" id="IPR001375">
    <property type="entry name" value="Peptidase_S9_cat"/>
</dbReference>
<dbReference type="Gene3D" id="2.130.10.120">
    <property type="entry name" value="Prolyl oligopeptidase, N-terminal domain"/>
    <property type="match status" value="1"/>
</dbReference>
<comment type="caution">
    <text evidence="4">The sequence shown here is derived from an EMBL/GenBank/DDBJ whole genome shotgun (WGS) entry which is preliminary data.</text>
</comment>
<dbReference type="InterPro" id="IPR002470">
    <property type="entry name" value="Peptidase_S9A"/>
</dbReference>
<organism evidence="4 5">
    <name type="scientific">Nocardioides panzhihuensis</name>
    <dbReference type="NCBI Taxonomy" id="860243"/>
    <lineage>
        <taxon>Bacteria</taxon>
        <taxon>Bacillati</taxon>
        <taxon>Actinomycetota</taxon>
        <taxon>Actinomycetes</taxon>
        <taxon>Propionibacteriales</taxon>
        <taxon>Nocardioidaceae</taxon>
        <taxon>Nocardioides</taxon>
    </lineage>
</organism>
<reference evidence="4 5" key="1">
    <citation type="submission" date="2020-07" db="EMBL/GenBank/DDBJ databases">
        <title>Sequencing the genomes of 1000 actinobacteria strains.</title>
        <authorList>
            <person name="Klenk H.-P."/>
        </authorList>
    </citation>
    <scope>NUCLEOTIDE SEQUENCE [LARGE SCALE GENOMIC DNA]</scope>
    <source>
        <strain evidence="4 5">DSM 26487</strain>
    </source>
</reference>
<sequence>MRDALRRAERSGRPGLPLGRFRLSRRPGDLLPVLVDEDGGLVLDPGVRIQGVAPSPDGRLVALEVSDDGSENGRVLVVDTSSLTSTEIAGLAVRHARMAWAGEDLHLVDTQERCLRVRRGEPPRTLFTTAAGERATPIGVGGQTVIARTDQERTRLTGTDGAGLLDLPRVRSISAAEDTVLAVTSEELVSLRMPELGTASCRLETLPGVPVHAQAVPGGGLVHLVGDGHSLVVRLRAEAGVLAPAQTVAISRDHDVRTVSGLSWAQGRAWVRTESPAGAPRVRPLEEPARSTSEGRRSRLITVTAEDGVEIELILTGDPGGATLLEVYGGFGIVDLPAFEPSVAAWCDLGGLHVTARLRGGGGAGTSWHTSGQGAGKTRTVADAVTVARELVRLGLTRPERLVLAGASLGGLVAVSAALAEPGLVAGVACTAAPLDPHRISEHPGARHWAAEFGDPSDPAVRAAMDDYSPFERASRFPGGRWPRFLLTTFAEDSRVSAAPTDRLAEELTARGAQVDRVHRPRMGHGGNHLDAVHDFAAAVLDFALDSAHESTGV</sequence>
<dbReference type="Proteomes" id="UP000564496">
    <property type="component" value="Unassembled WGS sequence"/>
</dbReference>
<evidence type="ECO:0000256" key="2">
    <source>
        <dbReference type="SAM" id="MobiDB-lite"/>
    </source>
</evidence>
<dbReference type="InterPro" id="IPR051543">
    <property type="entry name" value="Serine_Peptidase_S9A"/>
</dbReference>
<feature type="compositionally biased region" description="Basic and acidic residues" evidence="2">
    <location>
        <begin position="283"/>
        <end position="297"/>
    </location>
</feature>
<evidence type="ECO:0000313" key="4">
    <source>
        <dbReference type="EMBL" id="NYI77602.1"/>
    </source>
</evidence>
<dbReference type="Pfam" id="PF00326">
    <property type="entry name" value="Peptidase_S9"/>
    <property type="match status" value="1"/>
</dbReference>
<dbReference type="SUPFAM" id="SSF53474">
    <property type="entry name" value="alpha/beta-Hydrolases"/>
    <property type="match status" value="1"/>
</dbReference>
<dbReference type="GO" id="GO:0006508">
    <property type="term" value="P:proteolysis"/>
    <property type="evidence" value="ECO:0007669"/>
    <property type="project" value="InterPro"/>
</dbReference>
<dbReference type="InterPro" id="IPR029058">
    <property type="entry name" value="AB_hydrolase_fold"/>
</dbReference>
<evidence type="ECO:0000313" key="5">
    <source>
        <dbReference type="Proteomes" id="UP000564496"/>
    </source>
</evidence>
<gene>
    <name evidence="4" type="ORF">BJ988_002250</name>
</gene>
<comment type="similarity">
    <text evidence="1">Belongs to the peptidase S9A family.</text>
</comment>
<feature type="region of interest" description="Disordered" evidence="2">
    <location>
        <begin position="275"/>
        <end position="297"/>
    </location>
</feature>
<dbReference type="PANTHER" id="PTHR11757:SF19">
    <property type="entry name" value="PROLYL ENDOPEPTIDASE-LIKE"/>
    <property type="match status" value="1"/>
</dbReference>
<dbReference type="Gene3D" id="3.40.50.1820">
    <property type="entry name" value="alpha/beta hydrolase"/>
    <property type="match status" value="1"/>
</dbReference>
<dbReference type="PRINTS" id="PR00862">
    <property type="entry name" value="PROLIGOPTASE"/>
</dbReference>
<evidence type="ECO:0000256" key="1">
    <source>
        <dbReference type="ARBA" id="ARBA00005228"/>
    </source>
</evidence>
<dbReference type="AlphaFoldDB" id="A0A7Z0ISB9"/>
<dbReference type="PANTHER" id="PTHR11757">
    <property type="entry name" value="PROTEASE FAMILY S9A OLIGOPEPTIDASE"/>
    <property type="match status" value="1"/>
</dbReference>
<proteinExistence type="inferred from homology"/>
<dbReference type="SUPFAM" id="SSF50993">
    <property type="entry name" value="Peptidase/esterase 'gauge' domain"/>
    <property type="match status" value="1"/>
</dbReference>
<dbReference type="GO" id="GO:0004252">
    <property type="term" value="F:serine-type endopeptidase activity"/>
    <property type="evidence" value="ECO:0007669"/>
    <property type="project" value="InterPro"/>
</dbReference>
<feature type="domain" description="Peptidase S9 prolyl oligopeptidase catalytic" evidence="3">
    <location>
        <begin position="339"/>
        <end position="546"/>
    </location>
</feature>
<protein>
    <submittedName>
        <fullName evidence="4">Pimeloyl-ACP methyl ester carboxylesterase</fullName>
    </submittedName>
</protein>
<evidence type="ECO:0000259" key="3">
    <source>
        <dbReference type="Pfam" id="PF00326"/>
    </source>
</evidence>
<name>A0A7Z0ISB9_9ACTN</name>
<dbReference type="EMBL" id="JACBZR010000001">
    <property type="protein sequence ID" value="NYI77602.1"/>
    <property type="molecule type" value="Genomic_DNA"/>
</dbReference>
<accession>A0A7Z0ISB9</accession>